<organism evidence="1 2">
    <name type="scientific">Bifidobacterium subtile</name>
    <dbReference type="NCBI Taxonomy" id="77635"/>
    <lineage>
        <taxon>Bacteria</taxon>
        <taxon>Bacillati</taxon>
        <taxon>Actinomycetota</taxon>
        <taxon>Actinomycetes</taxon>
        <taxon>Bifidobacteriales</taxon>
        <taxon>Bifidobacteriaceae</taxon>
        <taxon>Bifidobacterium</taxon>
    </lineage>
</organism>
<dbReference type="AlphaFoldDB" id="A0A087E575"/>
<comment type="caution">
    <text evidence="1">The sequence shown here is derived from an EMBL/GenBank/DDBJ whole genome shotgun (WGS) entry which is preliminary data.</text>
</comment>
<keyword evidence="2" id="KW-1185">Reference proteome</keyword>
<proteinExistence type="predicted"/>
<dbReference type="Proteomes" id="UP000029055">
    <property type="component" value="Unassembled WGS sequence"/>
</dbReference>
<protein>
    <submittedName>
        <fullName evidence="1">Uncharacterized protein</fullName>
    </submittedName>
</protein>
<sequence>MVYDRNVWTRLQFCPLATSFLCLTIPVRWRSAVREVTSAACASWLLAIESFCLSSRTTISSNSLLADSRCSATADGASSTRPVSGADPVIHREPGFYFLSFHRGRTLYKEGRNSYSALSYPHCIIHDTPEA</sequence>
<gene>
    <name evidence="1" type="ORF">BISU_0852</name>
</gene>
<name>A0A087E575_9BIFI</name>
<dbReference type="EMBL" id="JGZR01000007">
    <property type="protein sequence ID" value="KFJ02926.1"/>
    <property type="molecule type" value="Genomic_DNA"/>
</dbReference>
<reference evidence="1 2" key="1">
    <citation type="submission" date="2014-03" db="EMBL/GenBank/DDBJ databases">
        <title>Genomics of Bifidobacteria.</title>
        <authorList>
            <person name="Ventura M."/>
            <person name="Milani C."/>
            <person name="Lugli G.A."/>
        </authorList>
    </citation>
    <scope>NUCLEOTIDE SEQUENCE [LARGE SCALE GENOMIC DNA]</scope>
    <source>
        <strain evidence="1 2">LMG 11597</strain>
    </source>
</reference>
<dbReference type="STRING" id="77635.BISU_0852"/>
<evidence type="ECO:0000313" key="2">
    <source>
        <dbReference type="Proteomes" id="UP000029055"/>
    </source>
</evidence>
<evidence type="ECO:0000313" key="1">
    <source>
        <dbReference type="EMBL" id="KFJ02926.1"/>
    </source>
</evidence>
<accession>A0A087E575</accession>